<dbReference type="OrthoDB" id="1957719at2"/>
<evidence type="ECO:0000313" key="2">
    <source>
        <dbReference type="Proteomes" id="UP000010880"/>
    </source>
</evidence>
<dbReference type="AlphaFoldDB" id="L0KAJ9"/>
<name>L0KAJ9_HALHC</name>
<organism evidence="1 2">
    <name type="scientific">Halobacteroides halobius (strain ATCC 35273 / DSM 5150 / MD-1)</name>
    <dbReference type="NCBI Taxonomy" id="748449"/>
    <lineage>
        <taxon>Bacteria</taxon>
        <taxon>Bacillati</taxon>
        <taxon>Bacillota</taxon>
        <taxon>Clostridia</taxon>
        <taxon>Halanaerobiales</taxon>
        <taxon>Halobacteroidaceae</taxon>
        <taxon>Halobacteroides</taxon>
    </lineage>
</organism>
<dbReference type="HOGENOM" id="CLU_129761_0_0_9"/>
<keyword evidence="2" id="KW-1185">Reference proteome</keyword>
<dbReference type="STRING" id="748449.Halha_2158"/>
<sequence>MLTSSLIFYGSTANKIRSLKNDTNLFERFLDVYIVGGVVGMLFNSKEEEKRDKNKVTIFAEQLQNERMRIKYLSSLAFLIENNDNSLEKDKLLKQTFSDWFANTKNEVSEENQKYDLFKSYAIGGIDILHSEIIGESTDKDAYLRNYYDFIKKIENEQIDNSADRAIISALMS</sequence>
<proteinExistence type="predicted"/>
<evidence type="ECO:0000313" key="1">
    <source>
        <dbReference type="EMBL" id="AGB42041.1"/>
    </source>
</evidence>
<accession>L0KAJ9</accession>
<dbReference type="EMBL" id="CP003359">
    <property type="protein sequence ID" value="AGB42041.1"/>
    <property type="molecule type" value="Genomic_DNA"/>
</dbReference>
<gene>
    <name evidence="1" type="ordered locus">Halha_2158</name>
</gene>
<protein>
    <submittedName>
        <fullName evidence="1">Uncharacterized protein</fullName>
    </submittedName>
</protein>
<dbReference type="KEGG" id="hhl:Halha_2158"/>
<reference evidence="2" key="1">
    <citation type="submission" date="2012-02" db="EMBL/GenBank/DDBJ databases">
        <title>The complete genome of Halobacteroides halobius DSM 5150.</title>
        <authorList>
            <person name="Lucas S."/>
            <person name="Copeland A."/>
            <person name="Lapidus A."/>
            <person name="Glavina del Rio T."/>
            <person name="Dalin E."/>
            <person name="Tice H."/>
            <person name="Bruce D."/>
            <person name="Goodwin L."/>
            <person name="Pitluck S."/>
            <person name="Peters L."/>
            <person name="Mikhailova N."/>
            <person name="Gu W."/>
            <person name="Kyrpides N."/>
            <person name="Mavromatis K."/>
            <person name="Ivanova N."/>
            <person name="Brettin T."/>
            <person name="Detter J.C."/>
            <person name="Han C."/>
            <person name="Larimer F."/>
            <person name="Land M."/>
            <person name="Hauser L."/>
            <person name="Markowitz V."/>
            <person name="Cheng J.-F."/>
            <person name="Hugenholtz P."/>
            <person name="Woyke T."/>
            <person name="Wu D."/>
            <person name="Tindall B."/>
            <person name="Pomrenke H."/>
            <person name="Brambilla E."/>
            <person name="Klenk H.-P."/>
            <person name="Eisen J.A."/>
        </authorList>
    </citation>
    <scope>NUCLEOTIDE SEQUENCE [LARGE SCALE GENOMIC DNA]</scope>
    <source>
        <strain evidence="2">ATCC 35273 / DSM 5150 / MD-1</strain>
    </source>
</reference>
<dbReference type="RefSeq" id="WP_015327755.1">
    <property type="nucleotide sequence ID" value="NC_019978.1"/>
</dbReference>
<dbReference type="Proteomes" id="UP000010880">
    <property type="component" value="Chromosome"/>
</dbReference>